<sequence>MKSISVMFAATLRLSLLSTTVTVVVAGATAPASHTYTLVTGHQQSAVAHQVAAEELIDHLNTIGWPAERKYNRYRQGREETTVRWGQPGLPATYTNVSRCASFVTETLKHTYSDWAIPRFFRTHFGDASPFARDYHDAIAGNKPIPHFKRVTKVTGLRPGDLIAIKYPEADDFTGHVVLVRKIIGREQNGPALDGASAYVLEVIDTTKAAHGIVGQGNAYRDTRITASTEETGAGYGHMVFYANTKDHTFAGYRWSVISDQIVPVRKHPVAAARISP</sequence>
<comment type="caution">
    <text evidence="2">The sequence shown here is derived from an EMBL/GenBank/DDBJ whole genome shotgun (WGS) entry which is preliminary data.</text>
</comment>
<feature type="signal peptide" evidence="1">
    <location>
        <begin position="1"/>
        <end position="26"/>
    </location>
</feature>
<protein>
    <recommendedName>
        <fullName evidence="4">CHAP domain-containing protein</fullName>
    </recommendedName>
</protein>
<dbReference type="RefSeq" id="WP_233723213.1">
    <property type="nucleotide sequence ID" value="NZ_JAJVCN010000001.1"/>
</dbReference>
<keyword evidence="1" id="KW-0732">Signal</keyword>
<evidence type="ECO:0000313" key="3">
    <source>
        <dbReference type="Proteomes" id="UP001521150"/>
    </source>
</evidence>
<feature type="chain" id="PRO_5046545476" description="CHAP domain-containing protein" evidence="1">
    <location>
        <begin position="27"/>
        <end position="277"/>
    </location>
</feature>
<dbReference type="Proteomes" id="UP001521150">
    <property type="component" value="Unassembled WGS sequence"/>
</dbReference>
<evidence type="ECO:0000313" key="2">
    <source>
        <dbReference type="EMBL" id="MCE7002183.1"/>
    </source>
</evidence>
<reference evidence="2 3" key="1">
    <citation type="submission" date="2021-12" db="EMBL/GenBank/DDBJ databases">
        <title>Genome sequence of Kibdelosporangium philippinense ATCC 49844.</title>
        <authorList>
            <person name="Fedorov E.A."/>
            <person name="Omeragic M."/>
            <person name="Shalygina K.F."/>
            <person name="Maclea K.S."/>
        </authorList>
    </citation>
    <scope>NUCLEOTIDE SEQUENCE [LARGE SCALE GENOMIC DNA]</scope>
    <source>
        <strain evidence="2 3">ATCC 49844</strain>
    </source>
</reference>
<accession>A0ABS8Z2M8</accession>
<evidence type="ECO:0008006" key="4">
    <source>
        <dbReference type="Google" id="ProtNLM"/>
    </source>
</evidence>
<name>A0ABS8Z2M8_9PSEU</name>
<proteinExistence type="predicted"/>
<evidence type="ECO:0000256" key="1">
    <source>
        <dbReference type="SAM" id="SignalP"/>
    </source>
</evidence>
<dbReference type="EMBL" id="JAJVCN010000001">
    <property type="protein sequence ID" value="MCE7002183.1"/>
    <property type="molecule type" value="Genomic_DNA"/>
</dbReference>
<gene>
    <name evidence="2" type="ORF">LWC34_04985</name>
</gene>
<organism evidence="2 3">
    <name type="scientific">Kibdelosporangium philippinense</name>
    <dbReference type="NCBI Taxonomy" id="211113"/>
    <lineage>
        <taxon>Bacteria</taxon>
        <taxon>Bacillati</taxon>
        <taxon>Actinomycetota</taxon>
        <taxon>Actinomycetes</taxon>
        <taxon>Pseudonocardiales</taxon>
        <taxon>Pseudonocardiaceae</taxon>
        <taxon>Kibdelosporangium</taxon>
    </lineage>
</organism>
<keyword evidence="3" id="KW-1185">Reference proteome</keyword>